<feature type="region of interest" description="Disordered" evidence="1">
    <location>
        <begin position="1"/>
        <end position="57"/>
    </location>
</feature>
<proteinExistence type="predicted"/>
<keyword evidence="3" id="KW-1185">Reference proteome</keyword>
<dbReference type="PaxDb" id="29760-VIT_11s0016g04680.t01"/>
<evidence type="ECO:0000313" key="3">
    <source>
        <dbReference type="Proteomes" id="UP000009183"/>
    </source>
</evidence>
<sequence>MYSAPKDRHSHTWPAPTCATRFPGHPKAGPSVSADLPPPNPPEFLSRHPNMSEITEA</sequence>
<protein>
    <submittedName>
        <fullName evidence="2">Uncharacterized protein</fullName>
    </submittedName>
</protein>
<evidence type="ECO:0000256" key="1">
    <source>
        <dbReference type="SAM" id="MobiDB-lite"/>
    </source>
</evidence>
<organism evidence="2 3">
    <name type="scientific">Vitis vinifera</name>
    <name type="common">Grape</name>
    <dbReference type="NCBI Taxonomy" id="29760"/>
    <lineage>
        <taxon>Eukaryota</taxon>
        <taxon>Viridiplantae</taxon>
        <taxon>Streptophyta</taxon>
        <taxon>Embryophyta</taxon>
        <taxon>Tracheophyta</taxon>
        <taxon>Spermatophyta</taxon>
        <taxon>Magnoliopsida</taxon>
        <taxon>eudicotyledons</taxon>
        <taxon>Gunneridae</taxon>
        <taxon>Pentapetalae</taxon>
        <taxon>rosids</taxon>
        <taxon>Vitales</taxon>
        <taxon>Vitaceae</taxon>
        <taxon>Viteae</taxon>
        <taxon>Vitis</taxon>
    </lineage>
</organism>
<dbReference type="HOGENOM" id="CLU_3000315_0_0_1"/>
<dbReference type="EMBL" id="FN595756">
    <property type="protein sequence ID" value="CCB51558.1"/>
    <property type="molecule type" value="Genomic_DNA"/>
</dbReference>
<dbReference type="AlphaFoldDB" id="F6HH62"/>
<dbReference type="Proteomes" id="UP000009183">
    <property type="component" value="Chromosome 11"/>
</dbReference>
<name>F6HH62_VITVI</name>
<evidence type="ECO:0000313" key="2">
    <source>
        <dbReference type="EMBL" id="CCB51558.1"/>
    </source>
</evidence>
<dbReference type="InParanoid" id="F6HH62"/>
<accession>F6HH62</accession>
<reference evidence="3" key="1">
    <citation type="journal article" date="2007" name="Nature">
        <title>The grapevine genome sequence suggests ancestral hexaploidization in major angiosperm phyla.</title>
        <authorList>
            <consortium name="The French-Italian Public Consortium for Grapevine Genome Characterization."/>
            <person name="Jaillon O."/>
            <person name="Aury J.-M."/>
            <person name="Noel B."/>
            <person name="Policriti A."/>
            <person name="Clepet C."/>
            <person name="Casagrande A."/>
            <person name="Choisne N."/>
            <person name="Aubourg S."/>
            <person name="Vitulo N."/>
            <person name="Jubin C."/>
            <person name="Vezzi A."/>
            <person name="Legeai F."/>
            <person name="Hugueney P."/>
            <person name="Dasilva C."/>
            <person name="Horner D."/>
            <person name="Mica E."/>
            <person name="Jublot D."/>
            <person name="Poulain J."/>
            <person name="Bruyere C."/>
            <person name="Billault A."/>
            <person name="Segurens B."/>
            <person name="Gouyvenoux M."/>
            <person name="Ugarte E."/>
            <person name="Cattonaro F."/>
            <person name="Anthouard V."/>
            <person name="Vico V."/>
            <person name="Del Fabbro C."/>
            <person name="Alaux M."/>
            <person name="Di Gaspero G."/>
            <person name="Dumas V."/>
            <person name="Felice N."/>
            <person name="Paillard S."/>
            <person name="Juman I."/>
            <person name="Moroldo M."/>
            <person name="Scalabrin S."/>
            <person name="Canaguier A."/>
            <person name="Le Clainche I."/>
            <person name="Malacrida G."/>
            <person name="Durand E."/>
            <person name="Pesole G."/>
            <person name="Laucou V."/>
            <person name="Chatelet P."/>
            <person name="Merdinoglu D."/>
            <person name="Delledonne M."/>
            <person name="Pezzotti M."/>
            <person name="Lecharny A."/>
            <person name="Scarpelli C."/>
            <person name="Artiguenave F."/>
            <person name="Pe M.E."/>
            <person name="Valle G."/>
            <person name="Morgante M."/>
            <person name="Caboche M."/>
            <person name="Adam-Blondon A.-F."/>
            <person name="Weissenbach J."/>
            <person name="Quetier F."/>
            <person name="Wincker P."/>
        </authorList>
    </citation>
    <scope>NUCLEOTIDE SEQUENCE [LARGE SCALE GENOMIC DNA]</scope>
    <source>
        <strain evidence="3">cv. Pinot noir / PN40024</strain>
    </source>
</reference>
<gene>
    <name evidence="2" type="ordered locus">VIT_11s0016g04680</name>
</gene>